<dbReference type="InterPro" id="IPR013749">
    <property type="entry name" value="PM/HMP-P_kinase-1"/>
</dbReference>
<evidence type="ECO:0000259" key="5">
    <source>
        <dbReference type="Pfam" id="PF03070"/>
    </source>
</evidence>
<dbReference type="Pfam" id="PF03070">
    <property type="entry name" value="TENA_THI-4"/>
    <property type="match status" value="1"/>
</dbReference>
<dbReference type="AlphaFoldDB" id="D2V558"/>
<dbReference type="InterPro" id="IPR029056">
    <property type="entry name" value="Ribokinase-like"/>
</dbReference>
<feature type="domain" description="Thiaminase-2/PQQC" evidence="5">
    <location>
        <begin position="37"/>
        <end position="241"/>
    </location>
</feature>
<dbReference type="OrthoDB" id="10028886at2759"/>
<organism evidence="8">
    <name type="scientific">Naegleria gruberi</name>
    <name type="common">Amoeba</name>
    <dbReference type="NCBI Taxonomy" id="5762"/>
    <lineage>
        <taxon>Eukaryota</taxon>
        <taxon>Discoba</taxon>
        <taxon>Heterolobosea</taxon>
        <taxon>Tetramitia</taxon>
        <taxon>Eutetramitia</taxon>
        <taxon>Vahlkampfiidae</taxon>
        <taxon>Naegleria</taxon>
    </lineage>
</organism>
<dbReference type="VEuPathDB" id="AmoebaDB:NAEGRDRAFT_64022"/>
<keyword evidence="8" id="KW-1185">Reference proteome</keyword>
<dbReference type="GO" id="GO:0005524">
    <property type="term" value="F:ATP binding"/>
    <property type="evidence" value="ECO:0007669"/>
    <property type="project" value="UniProtKB-KW"/>
</dbReference>
<dbReference type="GO" id="GO:0008902">
    <property type="term" value="F:hydroxymethylpyrimidine kinase activity"/>
    <property type="evidence" value="ECO:0007669"/>
    <property type="project" value="TreeGrafter"/>
</dbReference>
<dbReference type="CDD" id="cd19365">
    <property type="entry name" value="TenA_C-like"/>
    <property type="match status" value="1"/>
</dbReference>
<dbReference type="NCBIfam" id="TIGR00097">
    <property type="entry name" value="HMP-P_kinase"/>
    <property type="match status" value="1"/>
</dbReference>
<keyword evidence="3" id="KW-0418">Kinase</keyword>
<dbReference type="PANTHER" id="PTHR20858:SF17">
    <property type="entry name" value="HYDROXYMETHYLPYRIMIDINE_PHOSPHOMETHYLPYRIMIDINE KINASE THI20-RELATED"/>
    <property type="match status" value="1"/>
</dbReference>
<dbReference type="STRING" id="5762.D2V558"/>
<dbReference type="Gene3D" id="1.20.910.10">
    <property type="entry name" value="Heme oxygenase-like"/>
    <property type="match status" value="1"/>
</dbReference>
<dbReference type="GeneID" id="8861455"/>
<dbReference type="Pfam" id="PF08543">
    <property type="entry name" value="Phos_pyr_kin"/>
    <property type="match status" value="1"/>
</dbReference>
<evidence type="ECO:0000256" key="1">
    <source>
        <dbReference type="ARBA" id="ARBA00022679"/>
    </source>
</evidence>
<dbReference type="GO" id="GO:0008972">
    <property type="term" value="F:phosphomethylpyrimidine kinase activity"/>
    <property type="evidence" value="ECO:0007669"/>
    <property type="project" value="InterPro"/>
</dbReference>
<reference evidence="7 8" key="1">
    <citation type="journal article" date="2010" name="Cell">
        <title>The genome of Naegleria gruberi illuminates early eukaryotic versatility.</title>
        <authorList>
            <person name="Fritz-Laylin L.K."/>
            <person name="Prochnik S.E."/>
            <person name="Ginger M.L."/>
            <person name="Dacks J.B."/>
            <person name="Carpenter M.L."/>
            <person name="Field M.C."/>
            <person name="Kuo A."/>
            <person name="Paredez A."/>
            <person name="Chapman J."/>
            <person name="Pham J."/>
            <person name="Shu S."/>
            <person name="Neupane R."/>
            <person name="Cipriano M."/>
            <person name="Mancuso J."/>
            <person name="Tu H."/>
            <person name="Salamov A."/>
            <person name="Lindquist E."/>
            <person name="Shapiro H."/>
            <person name="Lucas S."/>
            <person name="Grigoriev I.V."/>
            <person name="Cande W.Z."/>
            <person name="Fulton C."/>
            <person name="Rokhsar D.S."/>
            <person name="Dawson S.C."/>
        </authorList>
    </citation>
    <scope>NUCLEOTIDE SEQUENCE [LARGE SCALE GENOMIC DNA]</scope>
    <source>
        <strain evidence="7 8">NEG-M</strain>
    </source>
</reference>
<dbReference type="CDD" id="cd01169">
    <property type="entry name" value="HMPP_kinase"/>
    <property type="match status" value="1"/>
</dbReference>
<dbReference type="OMA" id="QMEYLFW"/>
<dbReference type="RefSeq" id="XP_002680961.1">
    <property type="nucleotide sequence ID" value="XM_002680915.1"/>
</dbReference>
<evidence type="ECO:0000313" key="7">
    <source>
        <dbReference type="EMBL" id="EFC48217.1"/>
    </source>
</evidence>
<dbReference type="FunFam" id="3.40.1190.20:FF:000003">
    <property type="entry name" value="Phosphomethylpyrimidine kinase ThiD"/>
    <property type="match status" value="1"/>
</dbReference>
<keyword evidence="2" id="KW-0547">Nucleotide-binding</keyword>
<dbReference type="GO" id="GO:0005829">
    <property type="term" value="C:cytosol"/>
    <property type="evidence" value="ECO:0007669"/>
    <property type="project" value="TreeGrafter"/>
</dbReference>
<keyword evidence="4" id="KW-0067">ATP-binding</keyword>
<keyword evidence="1" id="KW-0808">Transferase</keyword>
<dbReference type="Gene3D" id="3.40.1190.20">
    <property type="match status" value="1"/>
</dbReference>
<sequence>MTNNTHQLSHPACFEGLAGALISMMEDQIMHGILGLPFIREMMEGTLNQNIFRFYIIQDTIYLQTFSKIFVLAATKIDLLKEVNGEAQYLFLLEQSKGALEEAANLHHEYFKKWNIDSVKDAKASKSCLLYTSFLLASANSDTFLQTLCSCLPCYYIYYRVAQYITNKMMNESGEVLLTDSHPYADWIKSYSSDEFKKGVEQFSAFINTYAPTASESEKEKCFENVKMASQMEYLFWDSAYYLEEWPVEEIERRQVKNLNPVAPKSALTIAGSDSGGGAGIQADLNTFHAHHLFGTSAITALTAQNTLGVQGVFPVSAEFLAKQIDSVMSDINIVSVKTGMLYSSELIRVVIEKLKHYRELNPNIKVVVDPVMVSTSGHNLLKDEAVDALVREFFPMATLITPNIPEAERILELTDSPFKITTVELSKKAAKTISETFGIRNVLVKGGHLINSEYAVDILYESEADRFVSLHANFIQSNNTHGTGCSLAAAIASNLALGSTLEDAVRRSKLYVLNAIVRGFNPSQNQTGHGTLNHKLF</sequence>
<evidence type="ECO:0000313" key="8">
    <source>
        <dbReference type="Proteomes" id="UP000006671"/>
    </source>
</evidence>
<dbReference type="Proteomes" id="UP000006671">
    <property type="component" value="Unassembled WGS sequence"/>
</dbReference>
<dbReference type="InterPro" id="IPR004305">
    <property type="entry name" value="Thiaminase-2/PQQC"/>
</dbReference>
<dbReference type="InParanoid" id="D2V558"/>
<dbReference type="KEGG" id="ngr:NAEGRDRAFT_64022"/>
<dbReference type="GO" id="GO:0009228">
    <property type="term" value="P:thiamine biosynthetic process"/>
    <property type="evidence" value="ECO:0007669"/>
    <property type="project" value="InterPro"/>
</dbReference>
<accession>D2V558</accession>
<dbReference type="SUPFAM" id="SSF48613">
    <property type="entry name" value="Heme oxygenase-like"/>
    <property type="match status" value="1"/>
</dbReference>
<evidence type="ECO:0000259" key="6">
    <source>
        <dbReference type="Pfam" id="PF08543"/>
    </source>
</evidence>
<dbReference type="SUPFAM" id="SSF53613">
    <property type="entry name" value="Ribokinase-like"/>
    <property type="match status" value="1"/>
</dbReference>
<dbReference type="eggNOG" id="KOG2598">
    <property type="taxonomic scope" value="Eukaryota"/>
</dbReference>
<proteinExistence type="predicted"/>
<dbReference type="InterPro" id="IPR004399">
    <property type="entry name" value="HMP/HMP-P_kinase_dom"/>
</dbReference>
<gene>
    <name evidence="7" type="ORF">NAEGRDRAFT_64022</name>
</gene>
<dbReference type="PANTHER" id="PTHR20858">
    <property type="entry name" value="PHOSPHOMETHYLPYRIMIDINE KINASE"/>
    <property type="match status" value="1"/>
</dbReference>
<evidence type="ECO:0000256" key="4">
    <source>
        <dbReference type="ARBA" id="ARBA00022840"/>
    </source>
</evidence>
<name>D2V558_NAEGR</name>
<dbReference type="InterPro" id="IPR016084">
    <property type="entry name" value="Haem_Oase-like_multi-hlx"/>
</dbReference>
<protein>
    <submittedName>
        <fullName evidence="7">Predicted protein</fullName>
    </submittedName>
</protein>
<dbReference type="EMBL" id="GG738852">
    <property type="protein sequence ID" value="EFC48217.1"/>
    <property type="molecule type" value="Genomic_DNA"/>
</dbReference>
<evidence type="ECO:0000256" key="2">
    <source>
        <dbReference type="ARBA" id="ARBA00022741"/>
    </source>
</evidence>
<feature type="domain" description="Pyridoxamine kinase/Phosphomethylpyrimidine kinase" evidence="6">
    <location>
        <begin position="274"/>
        <end position="526"/>
    </location>
</feature>
<evidence type="ECO:0000256" key="3">
    <source>
        <dbReference type="ARBA" id="ARBA00022777"/>
    </source>
</evidence>